<feature type="region of interest" description="Disordered" evidence="1">
    <location>
        <begin position="36"/>
        <end position="68"/>
    </location>
</feature>
<keyword evidence="3" id="KW-1185">Reference proteome</keyword>
<sequence>MARLSACHIAVWESKSCSLQSLHDFRFTRSRPNSHYAASKTVPIEEHCRTPHKGHGAQNQHESLHLQS</sequence>
<protein>
    <submittedName>
        <fullName evidence="2">Uncharacterized protein</fullName>
    </submittedName>
</protein>
<evidence type="ECO:0000313" key="2">
    <source>
        <dbReference type="EMBL" id="CAK7346150.1"/>
    </source>
</evidence>
<name>A0AAV1S4B7_9ROSI</name>
<evidence type="ECO:0000256" key="1">
    <source>
        <dbReference type="SAM" id="MobiDB-lite"/>
    </source>
</evidence>
<dbReference type="EMBL" id="CAWUPB010001173">
    <property type="protein sequence ID" value="CAK7346150.1"/>
    <property type="molecule type" value="Genomic_DNA"/>
</dbReference>
<organism evidence="2 3">
    <name type="scientific">Dovyalis caffra</name>
    <dbReference type="NCBI Taxonomy" id="77055"/>
    <lineage>
        <taxon>Eukaryota</taxon>
        <taxon>Viridiplantae</taxon>
        <taxon>Streptophyta</taxon>
        <taxon>Embryophyta</taxon>
        <taxon>Tracheophyta</taxon>
        <taxon>Spermatophyta</taxon>
        <taxon>Magnoliopsida</taxon>
        <taxon>eudicotyledons</taxon>
        <taxon>Gunneridae</taxon>
        <taxon>Pentapetalae</taxon>
        <taxon>rosids</taxon>
        <taxon>fabids</taxon>
        <taxon>Malpighiales</taxon>
        <taxon>Salicaceae</taxon>
        <taxon>Flacourtieae</taxon>
        <taxon>Dovyalis</taxon>
    </lineage>
</organism>
<comment type="caution">
    <text evidence="2">The sequence shown here is derived from an EMBL/GenBank/DDBJ whole genome shotgun (WGS) entry which is preliminary data.</text>
</comment>
<reference evidence="2 3" key="1">
    <citation type="submission" date="2024-01" db="EMBL/GenBank/DDBJ databases">
        <authorList>
            <person name="Waweru B."/>
        </authorList>
    </citation>
    <scope>NUCLEOTIDE SEQUENCE [LARGE SCALE GENOMIC DNA]</scope>
</reference>
<evidence type="ECO:0000313" key="3">
    <source>
        <dbReference type="Proteomes" id="UP001314170"/>
    </source>
</evidence>
<accession>A0AAV1S4B7</accession>
<dbReference type="AlphaFoldDB" id="A0AAV1S4B7"/>
<gene>
    <name evidence="2" type="ORF">DCAF_LOCUS18820</name>
</gene>
<proteinExistence type="predicted"/>
<dbReference type="Proteomes" id="UP001314170">
    <property type="component" value="Unassembled WGS sequence"/>
</dbReference>
<feature type="compositionally biased region" description="Polar residues" evidence="1">
    <location>
        <begin position="57"/>
        <end position="68"/>
    </location>
</feature>